<evidence type="ECO:0000256" key="2">
    <source>
        <dbReference type="ARBA" id="ARBA00007626"/>
    </source>
</evidence>
<dbReference type="InterPro" id="IPR002885">
    <property type="entry name" value="PPR_rpt"/>
</dbReference>
<accession>A0A834Z0B4</accession>
<dbReference type="OMA" id="ACTNAVY"/>
<comment type="caution">
    <text evidence="9">The sequence shown here is derived from an EMBL/GenBank/DDBJ whole genome shotgun (WGS) entry which is preliminary data.</text>
</comment>
<dbReference type="NCBIfam" id="TIGR00756">
    <property type="entry name" value="PPR"/>
    <property type="match status" value="1"/>
</dbReference>
<feature type="region of interest" description="Disordered" evidence="7">
    <location>
        <begin position="63"/>
        <end position="89"/>
    </location>
</feature>
<reference evidence="9 10" key="1">
    <citation type="submission" date="2020-04" db="EMBL/GenBank/DDBJ databases">
        <title>Plant Genome Project.</title>
        <authorList>
            <person name="Zhang R.-G."/>
        </authorList>
    </citation>
    <scope>NUCLEOTIDE SEQUENCE [LARGE SCALE GENOMIC DNA]</scope>
    <source>
        <strain evidence="9">YNK0</strain>
        <tissue evidence="9">Leaf</tissue>
    </source>
</reference>
<comment type="similarity">
    <text evidence="2">Belongs to the PPR family. P subfamily.</text>
</comment>
<name>A0A834Z0B4_TETSI</name>
<feature type="repeat" description="PPR" evidence="6">
    <location>
        <begin position="322"/>
        <end position="356"/>
    </location>
</feature>
<evidence type="ECO:0000313" key="9">
    <source>
        <dbReference type="EMBL" id="KAF8395723.1"/>
    </source>
</evidence>
<keyword evidence="3" id="KW-0677">Repeat</keyword>
<dbReference type="FunFam" id="1.25.40.10:FF:000744">
    <property type="entry name" value="Pentatricopeptide repeat-containing protein, mitochondrial"/>
    <property type="match status" value="1"/>
</dbReference>
<dbReference type="GO" id="GO:0003729">
    <property type="term" value="F:mRNA binding"/>
    <property type="evidence" value="ECO:0007669"/>
    <property type="project" value="UniProtKB-ARBA"/>
</dbReference>
<dbReference type="GO" id="GO:0005739">
    <property type="term" value="C:mitochondrion"/>
    <property type="evidence" value="ECO:0007669"/>
    <property type="project" value="UniProtKB-SubCell"/>
</dbReference>
<dbReference type="OrthoDB" id="739241at2759"/>
<sequence length="621" mass="70249">MWTLRRAANPLMNHGYRVGSSRTCCVKSDIVSNDLEDRVGACKPIRFISERLLPLKRSHNTPSIYAKFSPGSRSFSSQAGERSSGEQDGFIELEVPASADIIEESNTGEENVNELISEPELSDDDLAEGSHNDLELFDTETGTNEKKPQKKNASSQLFKVIMAAPGQSVQGALDKWVEEGNNLGRAEVSLAFLNLRKRRMYGRALQIFEWLEAKRQLDFVEQDYASRLDLIAKVRGLQKAEKYIEKIPESFRGEVVYRTFLANCVATLNVKKAEEVFNKMKDLEFTITTFACNQLLLLYKKIDRKKIADVLLLMEKENIKPSLFTYKHLIDTKGQSNDITGVEQLVETMEAEGIKPDIDTQAVLARRYISMGFKGKADAVLKEMEGGNLEENRGACRALLPLYAALGKADEVGRVWKVCESNPRLHECMAAIEAWGKLGKIEEAEAVFDRMFKTWKGLSARHFSALLKVYANHKLLAKGKDLLKRMGDSGFRIDPLTVDSLVKLYVEAGEVEKADLILLKAAQQNRIKPMFITFMAVMDQYSKRGDIHNAEKIFHRMRQSGYVSRMRQYEALLLAYINAKAPAYGFRERMKVDNMFPNKNFAAQLVQVDAFRKTTISDLID</sequence>
<dbReference type="InterPro" id="IPR033443">
    <property type="entry name" value="PROP1-like_PPR_dom"/>
</dbReference>
<evidence type="ECO:0000259" key="8">
    <source>
        <dbReference type="Pfam" id="PF17177"/>
    </source>
</evidence>
<dbReference type="EMBL" id="JABCRI010000013">
    <property type="protein sequence ID" value="KAF8395723.1"/>
    <property type="molecule type" value="Genomic_DNA"/>
</dbReference>
<dbReference type="FunFam" id="1.25.40.10:FF:000394">
    <property type="entry name" value="Pentatricopeptide repeat-containing protein, mitochondrial"/>
    <property type="match status" value="1"/>
</dbReference>
<proteinExistence type="inferred from homology"/>
<gene>
    <name evidence="9" type="ORF">HHK36_019673</name>
</gene>
<feature type="domain" description="PROP1-like PPR" evidence="8">
    <location>
        <begin position="255"/>
        <end position="415"/>
    </location>
</feature>
<protein>
    <recommendedName>
        <fullName evidence="8">PROP1-like PPR domain-containing protein</fullName>
    </recommendedName>
</protein>
<dbReference type="PANTHER" id="PTHR45717:SF15">
    <property type="entry name" value="AGL218WP"/>
    <property type="match status" value="1"/>
</dbReference>
<dbReference type="PROSITE" id="PS51375">
    <property type="entry name" value="PPR"/>
    <property type="match status" value="2"/>
</dbReference>
<feature type="repeat" description="PPR" evidence="6">
    <location>
        <begin position="530"/>
        <end position="564"/>
    </location>
</feature>
<dbReference type="PANTHER" id="PTHR45717">
    <property type="entry name" value="OS12G0527900 PROTEIN"/>
    <property type="match status" value="1"/>
</dbReference>
<dbReference type="AlphaFoldDB" id="A0A834Z0B4"/>
<keyword evidence="10" id="KW-1185">Reference proteome</keyword>
<evidence type="ECO:0000256" key="5">
    <source>
        <dbReference type="ARBA" id="ARBA00023128"/>
    </source>
</evidence>
<evidence type="ECO:0000256" key="3">
    <source>
        <dbReference type="ARBA" id="ARBA00022737"/>
    </source>
</evidence>
<dbReference type="SUPFAM" id="SSF48452">
    <property type="entry name" value="TPR-like"/>
    <property type="match status" value="1"/>
</dbReference>
<organism evidence="9 10">
    <name type="scientific">Tetracentron sinense</name>
    <name type="common">Spur-leaf</name>
    <dbReference type="NCBI Taxonomy" id="13715"/>
    <lineage>
        <taxon>Eukaryota</taxon>
        <taxon>Viridiplantae</taxon>
        <taxon>Streptophyta</taxon>
        <taxon>Embryophyta</taxon>
        <taxon>Tracheophyta</taxon>
        <taxon>Spermatophyta</taxon>
        <taxon>Magnoliopsida</taxon>
        <taxon>Trochodendrales</taxon>
        <taxon>Trochodendraceae</taxon>
        <taxon>Tetracentron</taxon>
    </lineage>
</organism>
<feature type="compositionally biased region" description="Polar residues" evidence="7">
    <location>
        <begin position="71"/>
        <end position="81"/>
    </location>
</feature>
<evidence type="ECO:0000256" key="6">
    <source>
        <dbReference type="PROSITE-ProRule" id="PRU00708"/>
    </source>
</evidence>
<evidence type="ECO:0000256" key="7">
    <source>
        <dbReference type="SAM" id="MobiDB-lite"/>
    </source>
</evidence>
<evidence type="ECO:0000256" key="1">
    <source>
        <dbReference type="ARBA" id="ARBA00004173"/>
    </source>
</evidence>
<evidence type="ECO:0000313" key="10">
    <source>
        <dbReference type="Proteomes" id="UP000655225"/>
    </source>
</evidence>
<dbReference type="Proteomes" id="UP000655225">
    <property type="component" value="Unassembled WGS sequence"/>
</dbReference>
<dbReference type="InterPro" id="IPR011990">
    <property type="entry name" value="TPR-like_helical_dom_sf"/>
</dbReference>
<dbReference type="Gene3D" id="1.25.40.10">
    <property type="entry name" value="Tetratricopeptide repeat domain"/>
    <property type="match status" value="3"/>
</dbReference>
<feature type="domain" description="PROP1-like PPR" evidence="8">
    <location>
        <begin position="435"/>
        <end position="574"/>
    </location>
</feature>
<comment type="subcellular location">
    <subcellularLocation>
        <location evidence="1">Mitochondrion</location>
    </subcellularLocation>
</comment>
<dbReference type="Pfam" id="PF17177">
    <property type="entry name" value="PPR_long"/>
    <property type="match status" value="2"/>
</dbReference>
<keyword evidence="5" id="KW-0496">Mitochondrion</keyword>
<keyword evidence="4" id="KW-0809">Transit peptide</keyword>
<evidence type="ECO:0000256" key="4">
    <source>
        <dbReference type="ARBA" id="ARBA00022946"/>
    </source>
</evidence>